<dbReference type="OMA" id="HACFHAL"/>
<evidence type="ECO:0008006" key="4">
    <source>
        <dbReference type="Google" id="ProtNLM"/>
    </source>
</evidence>
<dbReference type="OrthoDB" id="106293at2759"/>
<gene>
    <name evidence="2" type="ORF">SDRG_05544</name>
</gene>
<evidence type="ECO:0000256" key="1">
    <source>
        <dbReference type="SAM" id="MobiDB-lite"/>
    </source>
</evidence>
<keyword evidence="3" id="KW-1185">Reference proteome</keyword>
<reference evidence="2 3" key="1">
    <citation type="submission" date="2012-04" db="EMBL/GenBank/DDBJ databases">
        <title>The Genome Sequence of Saprolegnia declina VS20.</title>
        <authorList>
            <consortium name="The Broad Institute Genome Sequencing Platform"/>
            <person name="Russ C."/>
            <person name="Nusbaum C."/>
            <person name="Tyler B."/>
            <person name="van West P."/>
            <person name="Dieguez-Uribeondo J."/>
            <person name="de Bruijn I."/>
            <person name="Tripathy S."/>
            <person name="Jiang R."/>
            <person name="Young S.K."/>
            <person name="Zeng Q."/>
            <person name="Gargeya S."/>
            <person name="Fitzgerald M."/>
            <person name="Haas B."/>
            <person name="Abouelleil A."/>
            <person name="Alvarado L."/>
            <person name="Arachchi H.M."/>
            <person name="Berlin A."/>
            <person name="Chapman S.B."/>
            <person name="Goldberg J."/>
            <person name="Griggs A."/>
            <person name="Gujja S."/>
            <person name="Hansen M."/>
            <person name="Howarth C."/>
            <person name="Imamovic A."/>
            <person name="Larimer J."/>
            <person name="McCowen C."/>
            <person name="Montmayeur A."/>
            <person name="Murphy C."/>
            <person name="Neiman D."/>
            <person name="Pearson M."/>
            <person name="Priest M."/>
            <person name="Roberts A."/>
            <person name="Saif S."/>
            <person name="Shea T."/>
            <person name="Sisk P."/>
            <person name="Sykes S."/>
            <person name="Wortman J."/>
            <person name="Nusbaum C."/>
            <person name="Birren B."/>
        </authorList>
    </citation>
    <scope>NUCLEOTIDE SEQUENCE [LARGE SCALE GENOMIC DNA]</scope>
    <source>
        <strain evidence="2 3">VS20</strain>
    </source>
</reference>
<name>T0QTH7_SAPDV</name>
<evidence type="ECO:0000313" key="3">
    <source>
        <dbReference type="Proteomes" id="UP000030762"/>
    </source>
</evidence>
<dbReference type="VEuPathDB" id="FungiDB:SDRG_05544"/>
<dbReference type="GeneID" id="19946271"/>
<proteinExistence type="predicted"/>
<dbReference type="eggNOG" id="ENOG502S91X">
    <property type="taxonomic scope" value="Eukaryota"/>
</dbReference>
<accession>T0QTH7</accession>
<organism evidence="2 3">
    <name type="scientific">Saprolegnia diclina (strain VS20)</name>
    <dbReference type="NCBI Taxonomy" id="1156394"/>
    <lineage>
        <taxon>Eukaryota</taxon>
        <taxon>Sar</taxon>
        <taxon>Stramenopiles</taxon>
        <taxon>Oomycota</taxon>
        <taxon>Saprolegniomycetes</taxon>
        <taxon>Saprolegniales</taxon>
        <taxon>Saprolegniaceae</taxon>
        <taxon>Saprolegnia</taxon>
    </lineage>
</organism>
<sequence>MEPLVDLDGYEGWSADATTLFELLHAPIVDAPPALVPSAGVRKTTTNDDNETSSDGSKNSTAQQRYRKRQKRELDYLREQVAEMSAHLSVLKSIRSLETDQSSFWEKKARVQKLSSQKAAQENARLKEAVEEQLKIAETLDQLLVKRPKLAAFPTMDTVEWKMRRMPLDDAGRHACFHALMADVYDRVDTMLLQRGLFDVPDGHKAFNVSANAAEDAILIDVQAVSLIPSHFMSAGMHIWSIWCDPNHSALKGIFESKTLEHFGNDTTYLEQIESLRGGRPYLRRLSAMKRFVEEDRIVFVMNTVLHDPKHPPIDGLYSGNDVVTLVLERVSDTESRRRLCFHGQLPIAPPPGSPLVSNPRDLICDFILHEVTHTFDVLDQVMQ</sequence>
<dbReference type="AlphaFoldDB" id="T0QTH7"/>
<dbReference type="RefSeq" id="XP_008609487.1">
    <property type="nucleotide sequence ID" value="XM_008611265.1"/>
</dbReference>
<protein>
    <recommendedName>
        <fullName evidence="4">BZIP domain-containing protein</fullName>
    </recommendedName>
</protein>
<dbReference type="Proteomes" id="UP000030762">
    <property type="component" value="Unassembled WGS sequence"/>
</dbReference>
<dbReference type="EMBL" id="JH767145">
    <property type="protein sequence ID" value="EQC37325.1"/>
    <property type="molecule type" value="Genomic_DNA"/>
</dbReference>
<dbReference type="InParanoid" id="T0QTH7"/>
<dbReference type="STRING" id="1156394.T0QTH7"/>
<evidence type="ECO:0000313" key="2">
    <source>
        <dbReference type="EMBL" id="EQC37325.1"/>
    </source>
</evidence>
<feature type="region of interest" description="Disordered" evidence="1">
    <location>
        <begin position="34"/>
        <end position="69"/>
    </location>
</feature>
<dbReference type="CDD" id="cd14686">
    <property type="entry name" value="bZIP"/>
    <property type="match status" value="1"/>
</dbReference>